<evidence type="ECO:0000313" key="3">
    <source>
        <dbReference type="Proteomes" id="UP000298493"/>
    </source>
</evidence>
<evidence type="ECO:0000256" key="1">
    <source>
        <dbReference type="SAM" id="MobiDB-lite"/>
    </source>
</evidence>
<dbReference type="AlphaFoldDB" id="A0A4Z1PE84"/>
<evidence type="ECO:0000313" key="2">
    <source>
        <dbReference type="EMBL" id="TID21000.1"/>
    </source>
</evidence>
<dbReference type="EMBL" id="SNSC02000010">
    <property type="protein sequence ID" value="TID21000.1"/>
    <property type="molecule type" value="Genomic_DNA"/>
</dbReference>
<gene>
    <name evidence="2" type="ORF">E6O75_ATG05765</name>
</gene>
<accession>A0A4Z1PE84</accession>
<comment type="caution">
    <text evidence="2">The sequence shown here is derived from an EMBL/GenBank/DDBJ whole genome shotgun (WGS) entry which is preliminary data.</text>
</comment>
<proteinExistence type="predicted"/>
<sequence length="229" mass="25087">MTKIFGRLGSQRMHLTALWIKWTKMTSIYTHSRAGPAFIDASDDLHTQGGGKIYEIQPSPVLDPNPEGQETSSATARRKVTYSSQPSGAVGPIFPATLKPDESRYHGRNPRGDQTDCNLHQSPSYQNTFVREQGSSHSDSCTFAIADYITQTIGIFAAPSASKPLVIIGLRFAPDWIAATTGKNRVKKRRANNQIIITTESPASKAPPLIPCGWDEEARSFLSRAGNTR</sequence>
<reference evidence="2 3" key="1">
    <citation type="submission" date="2019-04" db="EMBL/GenBank/DDBJ databases">
        <title>High contiguity whole genome sequence and gene annotation resource for two Venturia nashicola isolates.</title>
        <authorList>
            <person name="Prokchorchik M."/>
            <person name="Won K."/>
            <person name="Lee Y."/>
            <person name="Choi E.D."/>
            <person name="Segonzac C."/>
            <person name="Sohn K.H."/>
        </authorList>
    </citation>
    <scope>NUCLEOTIDE SEQUENCE [LARGE SCALE GENOMIC DNA]</scope>
    <source>
        <strain evidence="2 3">PRI2</strain>
    </source>
</reference>
<dbReference type="Proteomes" id="UP000298493">
    <property type="component" value="Unassembled WGS sequence"/>
</dbReference>
<feature type="region of interest" description="Disordered" evidence="1">
    <location>
        <begin position="53"/>
        <end position="119"/>
    </location>
</feature>
<name>A0A4Z1PE84_9PEZI</name>
<keyword evidence="3" id="KW-1185">Reference proteome</keyword>
<organism evidence="2 3">
    <name type="scientific">Venturia nashicola</name>
    <dbReference type="NCBI Taxonomy" id="86259"/>
    <lineage>
        <taxon>Eukaryota</taxon>
        <taxon>Fungi</taxon>
        <taxon>Dikarya</taxon>
        <taxon>Ascomycota</taxon>
        <taxon>Pezizomycotina</taxon>
        <taxon>Dothideomycetes</taxon>
        <taxon>Pleosporomycetidae</taxon>
        <taxon>Venturiales</taxon>
        <taxon>Venturiaceae</taxon>
        <taxon>Venturia</taxon>
    </lineage>
</organism>
<protein>
    <submittedName>
        <fullName evidence="2">Uncharacterized protein</fullName>
    </submittedName>
</protein>
<feature type="compositionally biased region" description="Basic and acidic residues" evidence="1">
    <location>
        <begin position="99"/>
        <end position="114"/>
    </location>
</feature>
<feature type="compositionally biased region" description="Polar residues" evidence="1">
    <location>
        <begin position="68"/>
        <end position="87"/>
    </location>
</feature>